<reference evidence="1 2" key="1">
    <citation type="submission" date="2017-06" db="EMBL/GenBank/DDBJ databases">
        <title>Comparative genomic analysis of Ambrosia Fusariam Clade fungi.</title>
        <authorList>
            <person name="Stajich J.E."/>
            <person name="Carrillo J."/>
            <person name="Kijimoto T."/>
            <person name="Eskalen A."/>
            <person name="O'Donnell K."/>
            <person name="Kasson M."/>
        </authorList>
    </citation>
    <scope>NUCLEOTIDE SEQUENCE [LARGE SCALE GENOMIC DNA]</scope>
    <source>
        <strain evidence="1 2">NRRL62584</strain>
    </source>
</reference>
<organism evidence="1 2">
    <name type="scientific">Fusarium duplospermum</name>
    <dbReference type="NCBI Taxonomy" id="1325734"/>
    <lineage>
        <taxon>Eukaryota</taxon>
        <taxon>Fungi</taxon>
        <taxon>Dikarya</taxon>
        <taxon>Ascomycota</taxon>
        <taxon>Pezizomycotina</taxon>
        <taxon>Sordariomycetes</taxon>
        <taxon>Hypocreomycetidae</taxon>
        <taxon>Hypocreales</taxon>
        <taxon>Nectriaceae</taxon>
        <taxon>Fusarium</taxon>
        <taxon>Fusarium solani species complex</taxon>
    </lineage>
</organism>
<sequence>MSTSEFGAPWIWHPDWVDHEPDTAGKIILFRKTFAVKQVPNAPIIVNITANTRYRLHINSRLVHFGPVKGDENRWFYDTVDIQPFLQEGDNLMVVEVLRFFQATTYATTFARMPIGGLYLRTVDKDNAVGIRVDSDATWETAIDPSTQFRTDEEFDLFLHIFERKDRRKDIDL</sequence>
<dbReference type="Gene3D" id="2.60.120.260">
    <property type="entry name" value="Galactose-binding domain-like"/>
    <property type="match status" value="1"/>
</dbReference>
<dbReference type="AlphaFoldDB" id="A0A428PKH3"/>
<accession>A0A428PKH3</accession>
<gene>
    <name evidence="1" type="ORF">CEP54_010383</name>
</gene>
<proteinExistence type="predicted"/>
<name>A0A428PKH3_9HYPO</name>
<dbReference type="InterPro" id="IPR008979">
    <property type="entry name" value="Galactose-bd-like_sf"/>
</dbReference>
<keyword evidence="2" id="KW-1185">Reference proteome</keyword>
<dbReference type="SUPFAM" id="SSF49785">
    <property type="entry name" value="Galactose-binding domain-like"/>
    <property type="match status" value="1"/>
</dbReference>
<evidence type="ECO:0000313" key="1">
    <source>
        <dbReference type="EMBL" id="RSL53517.1"/>
    </source>
</evidence>
<dbReference type="OrthoDB" id="6503935at2759"/>
<dbReference type="STRING" id="1325734.A0A428PKH3"/>
<dbReference type="EMBL" id="NKCI01000122">
    <property type="protein sequence ID" value="RSL53517.1"/>
    <property type="molecule type" value="Genomic_DNA"/>
</dbReference>
<comment type="caution">
    <text evidence="1">The sequence shown here is derived from an EMBL/GenBank/DDBJ whole genome shotgun (WGS) entry which is preliminary data.</text>
</comment>
<protein>
    <submittedName>
        <fullName evidence="1">Uncharacterized protein</fullName>
    </submittedName>
</protein>
<evidence type="ECO:0000313" key="2">
    <source>
        <dbReference type="Proteomes" id="UP000288168"/>
    </source>
</evidence>
<dbReference type="Proteomes" id="UP000288168">
    <property type="component" value="Unassembled WGS sequence"/>
</dbReference>